<dbReference type="Gene3D" id="3.30.70.120">
    <property type="match status" value="1"/>
</dbReference>
<dbReference type="FunFam" id="3.30.70.120:FF:000005">
    <property type="entry name" value="CUTA isoform 1"/>
    <property type="match status" value="1"/>
</dbReference>
<dbReference type="Pfam" id="PF03091">
    <property type="entry name" value="CutA1"/>
    <property type="match status" value="1"/>
</dbReference>
<name>A0A8V5GTH5_MELUD</name>
<reference evidence="4" key="3">
    <citation type="submission" date="2025-09" db="UniProtKB">
        <authorList>
            <consortium name="Ensembl"/>
        </authorList>
    </citation>
    <scope>IDENTIFICATION</scope>
</reference>
<organism evidence="4 5">
    <name type="scientific">Melopsittacus undulatus</name>
    <name type="common">Budgerigar</name>
    <name type="synonym">Psittacus undulatus</name>
    <dbReference type="NCBI Taxonomy" id="13146"/>
    <lineage>
        <taxon>Eukaryota</taxon>
        <taxon>Metazoa</taxon>
        <taxon>Chordata</taxon>
        <taxon>Craniata</taxon>
        <taxon>Vertebrata</taxon>
        <taxon>Euteleostomi</taxon>
        <taxon>Archelosauria</taxon>
        <taxon>Archosauria</taxon>
        <taxon>Dinosauria</taxon>
        <taxon>Saurischia</taxon>
        <taxon>Theropoda</taxon>
        <taxon>Coelurosauria</taxon>
        <taxon>Aves</taxon>
        <taxon>Neognathae</taxon>
        <taxon>Neoaves</taxon>
        <taxon>Telluraves</taxon>
        <taxon>Australaves</taxon>
        <taxon>Psittaciformes</taxon>
        <taxon>Psittaculidae</taxon>
        <taxon>Melopsittacus</taxon>
    </lineage>
</organism>
<comment type="subunit">
    <text evidence="2">Homotrimer.</text>
</comment>
<dbReference type="GO" id="GO:0008104">
    <property type="term" value="P:intracellular protein localization"/>
    <property type="evidence" value="ECO:0007669"/>
    <property type="project" value="UniProtKB-ARBA"/>
</dbReference>
<dbReference type="PANTHER" id="PTHR23419:SF1">
    <property type="entry name" value="PROTEIN CUTA"/>
    <property type="match status" value="1"/>
</dbReference>
<reference evidence="4" key="1">
    <citation type="submission" date="2020-03" db="EMBL/GenBank/DDBJ databases">
        <title>Melopsittacus undulatus (budgerigar) genome, bMelUnd1, maternal haplotype with Z.</title>
        <authorList>
            <person name="Gedman G."/>
            <person name="Mountcastle J."/>
            <person name="Haase B."/>
            <person name="Formenti G."/>
            <person name="Wright T."/>
            <person name="Apodaca J."/>
            <person name="Pelan S."/>
            <person name="Chow W."/>
            <person name="Rhie A."/>
            <person name="Howe K."/>
            <person name="Fedrigo O."/>
            <person name="Jarvis E.D."/>
        </authorList>
    </citation>
    <scope>NUCLEOTIDE SEQUENCE [LARGE SCALE GENOMIC DNA]</scope>
</reference>
<dbReference type="Ensembl" id="ENSMUNT00000029176.1">
    <property type="protein sequence ID" value="ENSMUNP00000022870.1"/>
    <property type="gene ID" value="ENSMUNG00000019162.1"/>
</dbReference>
<evidence type="ECO:0000256" key="2">
    <source>
        <dbReference type="ARBA" id="ARBA00011233"/>
    </source>
</evidence>
<gene>
    <name evidence="4" type="primary">LOC117438138</name>
</gene>
<dbReference type="AlphaFoldDB" id="A0A8V5GTH5"/>
<dbReference type="InterPro" id="IPR011322">
    <property type="entry name" value="N-reg_PII-like_a/b"/>
</dbReference>
<evidence type="ECO:0000313" key="4">
    <source>
        <dbReference type="Ensembl" id="ENSMUNP00000022870.1"/>
    </source>
</evidence>
<reference evidence="4" key="2">
    <citation type="submission" date="2025-08" db="UniProtKB">
        <authorList>
            <consortium name="Ensembl"/>
        </authorList>
    </citation>
    <scope>IDENTIFICATION</scope>
</reference>
<dbReference type="GO" id="GO:0010038">
    <property type="term" value="P:response to metal ion"/>
    <property type="evidence" value="ECO:0007669"/>
    <property type="project" value="InterPro"/>
</dbReference>
<dbReference type="PANTHER" id="PTHR23419">
    <property type="entry name" value="DIVALENT CATION TOLERANCE CUTA-RELATED"/>
    <property type="match status" value="1"/>
</dbReference>
<accession>A0A8V5GTH5</accession>
<evidence type="ECO:0000313" key="5">
    <source>
        <dbReference type="Proteomes" id="UP000694405"/>
    </source>
</evidence>
<dbReference type="Proteomes" id="UP000694405">
    <property type="component" value="Unassembled WGS sequence"/>
</dbReference>
<dbReference type="SUPFAM" id="SSF54913">
    <property type="entry name" value="GlnB-like"/>
    <property type="match status" value="1"/>
</dbReference>
<evidence type="ECO:0000256" key="3">
    <source>
        <dbReference type="ARBA" id="ARBA00022729"/>
    </source>
</evidence>
<keyword evidence="3" id="KW-0732">Signal</keyword>
<keyword evidence="5" id="KW-1185">Reference proteome</keyword>
<dbReference type="GO" id="GO:0005507">
    <property type="term" value="F:copper ion binding"/>
    <property type="evidence" value="ECO:0007669"/>
    <property type="project" value="TreeGrafter"/>
</dbReference>
<evidence type="ECO:0000256" key="1">
    <source>
        <dbReference type="ARBA" id="ARBA00010169"/>
    </source>
</evidence>
<sequence>MGYMGLYGVYGAGYGAVYGDLYGIWGWMWGGAVCGAGGALYGALCGIWGCIWGCIWGSIRYMGLDMGLEAVYGAGCVAGGALYGAGDCIWGCMRYMGLEAVYRARCGAVCGIWGWMWGWRGSLWGWGLYRGLGGSIWGRGGCGAGVGLIAHLSPQDGTAPALPHMKLALGALALVSVTLTLQGLGRRLLSMASSPPRDPPRDPPADPYDPGSVSAAFVTCPNETVAKELARAMVEQKLAACVNVLPHVTSIYTWKGKLEEDNEVLLMIKTRSSRIPALTQFIRSMHPYEVAEVVAVPVAQGNPPYLQWVQESVPP</sequence>
<dbReference type="InterPro" id="IPR004323">
    <property type="entry name" value="Ion_tolerance_CutA"/>
</dbReference>
<proteinExistence type="inferred from homology"/>
<protein>
    <submittedName>
        <fullName evidence="4">Uncharacterized protein</fullName>
    </submittedName>
</protein>
<dbReference type="InterPro" id="IPR015867">
    <property type="entry name" value="N-reg_PII/ATP_PRibTrfase_C"/>
</dbReference>
<comment type="similarity">
    <text evidence="1">Belongs to the CutA family.</text>
</comment>